<evidence type="ECO:0000256" key="9">
    <source>
        <dbReference type="ARBA" id="ARBA00022833"/>
    </source>
</evidence>
<dbReference type="PANTHER" id="PTHR33694:SF1">
    <property type="entry name" value="UDP-3-O-ACYL-N-ACETYLGLUCOSAMINE DEACETYLASE 1, MITOCHONDRIAL-RELATED"/>
    <property type="match status" value="1"/>
</dbReference>
<dbReference type="GO" id="GO:0103117">
    <property type="term" value="F:UDP-3-O-acyl-N-acetylglucosamine deacetylase activity"/>
    <property type="evidence" value="ECO:0007669"/>
    <property type="project" value="UniProtKB-UniRule"/>
</dbReference>
<dbReference type="InterPro" id="IPR011334">
    <property type="entry name" value="UDP-acyl_GlcNac_deAcase_C"/>
</dbReference>
<dbReference type="GO" id="GO:0046872">
    <property type="term" value="F:metal ion binding"/>
    <property type="evidence" value="ECO:0007669"/>
    <property type="project" value="UniProtKB-KW"/>
</dbReference>
<dbReference type="InterPro" id="IPR020568">
    <property type="entry name" value="Ribosomal_Su5_D2-typ_SF"/>
</dbReference>
<evidence type="ECO:0000256" key="2">
    <source>
        <dbReference type="ARBA" id="ARBA00002923"/>
    </source>
</evidence>
<dbReference type="Gene3D" id="3.30.1700.10">
    <property type="entry name" value="lpxc deacetylase, domain 2"/>
    <property type="match status" value="1"/>
</dbReference>
<evidence type="ECO:0000256" key="11">
    <source>
        <dbReference type="ARBA" id="ARBA00024535"/>
    </source>
</evidence>
<evidence type="ECO:0000256" key="1">
    <source>
        <dbReference type="ARBA" id="ARBA00001947"/>
    </source>
</evidence>
<keyword evidence="14" id="KW-1185">Reference proteome</keyword>
<evidence type="ECO:0000256" key="4">
    <source>
        <dbReference type="ARBA" id="ARBA00012745"/>
    </source>
</evidence>
<evidence type="ECO:0000256" key="8">
    <source>
        <dbReference type="ARBA" id="ARBA00022801"/>
    </source>
</evidence>
<dbReference type="UniPathway" id="UPA00359">
    <property type="reaction ID" value="UER00478"/>
</dbReference>
<dbReference type="NCBIfam" id="TIGR00325">
    <property type="entry name" value="lpxC"/>
    <property type="match status" value="1"/>
</dbReference>
<evidence type="ECO:0000313" key="13">
    <source>
        <dbReference type="EMBL" id="QJA06082.1"/>
    </source>
</evidence>
<keyword evidence="7 12" id="KW-0479">Metal-binding</keyword>
<evidence type="ECO:0000256" key="6">
    <source>
        <dbReference type="ARBA" id="ARBA00022556"/>
    </source>
</evidence>
<feature type="active site" description="Proton donor" evidence="12">
    <location>
        <position position="262"/>
    </location>
</feature>
<dbReference type="Gene3D" id="3.30.230.20">
    <property type="entry name" value="lpxc deacetylase, domain 1"/>
    <property type="match status" value="1"/>
</dbReference>
<proteinExistence type="inferred from homology"/>
<comment type="cofactor">
    <cofactor evidence="1 12">
        <name>Zn(2+)</name>
        <dbReference type="ChEBI" id="CHEBI:29105"/>
    </cofactor>
</comment>
<keyword evidence="6 12" id="KW-0441">Lipid A biosynthesis</keyword>
<keyword evidence="9 12" id="KW-0862">Zinc</keyword>
<dbReference type="EC" id="3.5.1.108" evidence="4 12"/>
<comment type="function">
    <text evidence="2 12">Catalyzes the hydrolysis of UDP-3-O-myristoyl-N-acetylglucosamine to form UDP-3-O-myristoylglucosamine and acetate, the committed step in lipid A biosynthesis.</text>
</comment>
<feature type="binding site" evidence="12">
    <location>
        <position position="79"/>
    </location>
    <ligand>
        <name>Zn(2+)</name>
        <dbReference type="ChEBI" id="CHEBI:29105"/>
    </ligand>
</feature>
<dbReference type="RefSeq" id="WP_168719431.1">
    <property type="nucleotide sequence ID" value="NZ_CP042909.1"/>
</dbReference>
<comment type="catalytic activity">
    <reaction evidence="11 12">
        <text>a UDP-3-O-[(3R)-3-hydroxyacyl]-N-acetyl-alpha-D-glucosamine + H2O = a UDP-3-O-[(3R)-3-hydroxyacyl]-alpha-D-glucosamine + acetate</text>
        <dbReference type="Rhea" id="RHEA:67816"/>
        <dbReference type="ChEBI" id="CHEBI:15377"/>
        <dbReference type="ChEBI" id="CHEBI:30089"/>
        <dbReference type="ChEBI" id="CHEBI:137740"/>
        <dbReference type="ChEBI" id="CHEBI:173225"/>
        <dbReference type="EC" id="3.5.1.108"/>
    </reaction>
</comment>
<dbReference type="Proteomes" id="UP000501253">
    <property type="component" value="Chromosome"/>
</dbReference>
<dbReference type="KEGG" id="tmai:FVE67_04400"/>
<evidence type="ECO:0000256" key="3">
    <source>
        <dbReference type="ARBA" id="ARBA00005002"/>
    </source>
</evidence>
<accession>A0A6H1WSC3</accession>
<dbReference type="GO" id="GO:0009245">
    <property type="term" value="P:lipid A biosynthetic process"/>
    <property type="evidence" value="ECO:0007669"/>
    <property type="project" value="UniProtKB-UniRule"/>
</dbReference>
<protein>
    <recommendedName>
        <fullName evidence="4 12">UDP-3-O-acyl-N-acetylglucosamine deacetylase</fullName>
        <shortName evidence="12">UDP-3-O-acyl-GlcNAc deacetylase</shortName>
        <ecNumber evidence="4 12">3.5.1.108</ecNumber>
    </recommendedName>
    <alternativeName>
        <fullName evidence="12">UDP-3-O-[R-3-hydroxymyristoyl]-N-acetylglucosamine deacetylase</fullName>
    </alternativeName>
</protein>
<evidence type="ECO:0000256" key="7">
    <source>
        <dbReference type="ARBA" id="ARBA00022723"/>
    </source>
</evidence>
<comment type="pathway">
    <text evidence="3 12">Glycolipid biosynthesis; lipid IV(A) biosynthesis; lipid IV(A) from (3R)-3-hydroxytetradecanoyl-[acyl-carrier-protein] and UDP-N-acetyl-alpha-D-glucosamine: step 2/6.</text>
</comment>
<keyword evidence="10 12" id="KW-0443">Lipid metabolism</keyword>
<organism evidence="13 14">
    <name type="scientific">Thermosulfurimonas marina</name>
    <dbReference type="NCBI Taxonomy" id="2047767"/>
    <lineage>
        <taxon>Bacteria</taxon>
        <taxon>Pseudomonadati</taxon>
        <taxon>Thermodesulfobacteriota</taxon>
        <taxon>Thermodesulfobacteria</taxon>
        <taxon>Thermodesulfobacteriales</taxon>
        <taxon>Thermodesulfobacteriaceae</taxon>
        <taxon>Thermosulfurimonas</taxon>
    </lineage>
</organism>
<sequence length="304" mass="33841">MQRFQQTLAAPVELEEVGIFSGQKVRIVLEPAEAGEGVTFVLEGVSGAPRIPLRPEHVLGTEGATVLSDGYHSVYMVEHLLSALHGLGIDNVVVRVFGPEIPLFDGSAEVFVREILRQGLRLQPALKRYLEVLRPFEVRNGVGCLRFRPAPEFRLRVRIAFDHPLIGEQILQLTLNPLNYQKELAFARTFGFKEDLLRRKEKGLLRGGDLSNALVLDESRVLNGPLHRPDEFVRHKALDLVGDLFAAGIPFRGEVEAELSGHRLHIEALKNLLSAPGVARLSDGLAPVAFFFLAPKKRSFRAHY</sequence>
<name>A0A6H1WSC3_9BACT</name>
<feature type="binding site" evidence="12">
    <location>
        <position position="235"/>
    </location>
    <ligand>
        <name>Zn(2+)</name>
        <dbReference type="ChEBI" id="CHEBI:29105"/>
    </ligand>
</feature>
<reference evidence="13 14" key="1">
    <citation type="submission" date="2019-08" db="EMBL/GenBank/DDBJ databases">
        <title>Complete genome sequence of Thermosulfurimonas marina SU872T, an anaerobic thermophilic chemolithoautotrophic bacterium isolated from a shallow marine hydrothermal vent.</title>
        <authorList>
            <person name="Allioux M."/>
            <person name="Jebbar M."/>
            <person name="Slobodkina G."/>
            <person name="Slobodkin A."/>
            <person name="Moalic Y."/>
            <person name="Frolova A."/>
            <person name="Shao Z."/>
            <person name="Alain K."/>
        </authorList>
    </citation>
    <scope>NUCLEOTIDE SEQUENCE [LARGE SCALE GENOMIC DNA]</scope>
    <source>
        <strain evidence="13 14">SU872</strain>
    </source>
</reference>
<gene>
    <name evidence="12 13" type="primary">lpxC</name>
    <name evidence="13" type="ORF">FVE67_04400</name>
</gene>
<keyword evidence="5 12" id="KW-0444">Lipid biosynthesis</keyword>
<dbReference type="EMBL" id="CP042909">
    <property type="protein sequence ID" value="QJA06082.1"/>
    <property type="molecule type" value="Genomic_DNA"/>
</dbReference>
<evidence type="ECO:0000313" key="14">
    <source>
        <dbReference type="Proteomes" id="UP000501253"/>
    </source>
</evidence>
<evidence type="ECO:0000256" key="12">
    <source>
        <dbReference type="HAMAP-Rule" id="MF_00388"/>
    </source>
</evidence>
<dbReference type="SUPFAM" id="SSF54211">
    <property type="entry name" value="Ribosomal protein S5 domain 2-like"/>
    <property type="match status" value="2"/>
</dbReference>
<dbReference type="InterPro" id="IPR015870">
    <property type="entry name" value="UDP-acyl_N-AcGlcN_deAcase_N"/>
</dbReference>
<evidence type="ECO:0000256" key="5">
    <source>
        <dbReference type="ARBA" id="ARBA00022516"/>
    </source>
</evidence>
<dbReference type="HAMAP" id="MF_00388">
    <property type="entry name" value="LpxC"/>
    <property type="match status" value="1"/>
</dbReference>
<dbReference type="PANTHER" id="PTHR33694">
    <property type="entry name" value="UDP-3-O-ACYL-N-ACETYLGLUCOSAMINE DEACETYLASE 1, MITOCHONDRIAL-RELATED"/>
    <property type="match status" value="1"/>
</dbReference>
<dbReference type="GO" id="GO:0016020">
    <property type="term" value="C:membrane"/>
    <property type="evidence" value="ECO:0007669"/>
    <property type="project" value="GOC"/>
</dbReference>
<dbReference type="AlphaFoldDB" id="A0A6H1WSC3"/>
<keyword evidence="8 12" id="KW-0378">Hydrolase</keyword>
<feature type="binding site" evidence="12">
    <location>
        <position position="239"/>
    </location>
    <ligand>
        <name>Zn(2+)</name>
        <dbReference type="ChEBI" id="CHEBI:29105"/>
    </ligand>
</feature>
<dbReference type="Pfam" id="PF03331">
    <property type="entry name" value="LpxC"/>
    <property type="match status" value="1"/>
</dbReference>
<dbReference type="InterPro" id="IPR004463">
    <property type="entry name" value="UDP-acyl_GlcNac_deAcase"/>
</dbReference>
<evidence type="ECO:0000256" key="10">
    <source>
        <dbReference type="ARBA" id="ARBA00023098"/>
    </source>
</evidence>
<comment type="similarity">
    <text evidence="12">Belongs to the LpxC family.</text>
</comment>